<dbReference type="Gene3D" id="3.30.450.40">
    <property type="match status" value="1"/>
</dbReference>
<dbReference type="GO" id="GO:0045892">
    <property type="term" value="P:negative regulation of DNA-templated transcription"/>
    <property type="evidence" value="ECO:0007669"/>
    <property type="project" value="TreeGrafter"/>
</dbReference>
<accession>A0A1J7BC00</accession>
<dbReference type="InterPro" id="IPR036390">
    <property type="entry name" value="WH_DNA-bd_sf"/>
</dbReference>
<dbReference type="InterPro" id="IPR029016">
    <property type="entry name" value="GAF-like_dom_sf"/>
</dbReference>
<dbReference type="SUPFAM" id="SSF46785">
    <property type="entry name" value="Winged helix' DNA-binding domain"/>
    <property type="match status" value="1"/>
</dbReference>
<keyword evidence="3" id="KW-0804">Transcription</keyword>
<reference evidence="6 7" key="1">
    <citation type="submission" date="2016-10" db="EMBL/GenBank/DDBJ databases">
        <title>Genome sequence of Streptomyces gilvigriseus MUSC 26.</title>
        <authorList>
            <person name="Lee L.-H."/>
            <person name="Ser H.-L."/>
        </authorList>
    </citation>
    <scope>NUCLEOTIDE SEQUENCE [LARGE SCALE GENOMIC DNA]</scope>
    <source>
        <strain evidence="6 7">MUSC 26</strain>
    </source>
</reference>
<proteinExistence type="predicted"/>
<keyword evidence="7" id="KW-1185">Reference proteome</keyword>
<dbReference type="Proteomes" id="UP000243342">
    <property type="component" value="Unassembled WGS sequence"/>
</dbReference>
<evidence type="ECO:0000256" key="3">
    <source>
        <dbReference type="ARBA" id="ARBA00023163"/>
    </source>
</evidence>
<evidence type="ECO:0000259" key="5">
    <source>
        <dbReference type="PROSITE" id="PS51078"/>
    </source>
</evidence>
<evidence type="ECO:0000313" key="7">
    <source>
        <dbReference type="Proteomes" id="UP000243342"/>
    </source>
</evidence>
<dbReference type="PANTHER" id="PTHR30136:SF34">
    <property type="entry name" value="TRANSCRIPTIONAL REGULATOR"/>
    <property type="match status" value="1"/>
</dbReference>
<evidence type="ECO:0000256" key="1">
    <source>
        <dbReference type="ARBA" id="ARBA00023015"/>
    </source>
</evidence>
<dbReference type="SMART" id="SM00346">
    <property type="entry name" value="HTH_ICLR"/>
    <property type="match status" value="1"/>
</dbReference>
<evidence type="ECO:0000259" key="4">
    <source>
        <dbReference type="PROSITE" id="PS51077"/>
    </source>
</evidence>
<dbReference type="EMBL" id="MLCF01000106">
    <property type="protein sequence ID" value="OIV36223.1"/>
    <property type="molecule type" value="Genomic_DNA"/>
</dbReference>
<dbReference type="Gene3D" id="1.10.10.10">
    <property type="entry name" value="Winged helix-like DNA-binding domain superfamily/Winged helix DNA-binding domain"/>
    <property type="match status" value="1"/>
</dbReference>
<evidence type="ECO:0000256" key="2">
    <source>
        <dbReference type="ARBA" id="ARBA00023125"/>
    </source>
</evidence>
<dbReference type="InterPro" id="IPR050707">
    <property type="entry name" value="HTH_MetabolicPath_Reg"/>
</dbReference>
<dbReference type="GO" id="GO:0003677">
    <property type="term" value="F:DNA binding"/>
    <property type="evidence" value="ECO:0007669"/>
    <property type="project" value="UniProtKB-KW"/>
</dbReference>
<comment type="caution">
    <text evidence="6">The sequence shown here is derived from an EMBL/GenBank/DDBJ whole genome shotgun (WGS) entry which is preliminary data.</text>
</comment>
<dbReference type="PROSITE" id="PS51077">
    <property type="entry name" value="HTH_ICLR"/>
    <property type="match status" value="1"/>
</dbReference>
<dbReference type="AlphaFoldDB" id="A0A1J7BC00"/>
<dbReference type="OrthoDB" id="3734039at2"/>
<protein>
    <submittedName>
        <fullName evidence="6">IclR family transcriptional regulator</fullName>
    </submittedName>
</protein>
<dbReference type="InterPro" id="IPR005471">
    <property type="entry name" value="Tscrpt_reg_IclR_N"/>
</dbReference>
<dbReference type="PANTHER" id="PTHR30136">
    <property type="entry name" value="HELIX-TURN-HELIX TRANSCRIPTIONAL REGULATOR, ICLR FAMILY"/>
    <property type="match status" value="1"/>
</dbReference>
<dbReference type="Pfam" id="PF09339">
    <property type="entry name" value="HTH_IclR"/>
    <property type="match status" value="1"/>
</dbReference>
<name>A0A1J7BC00_9ACTN</name>
<dbReference type="InterPro" id="IPR014757">
    <property type="entry name" value="Tscrpt_reg_IclR_C"/>
</dbReference>
<sequence length="255" mass="27085">MGNVPAVGRAVAVLRLLAGRLGPMPAAVIARELGLPRSTTYHLLDELEAEGCVVHLPEERAYALGVTVFELGSAYLRADPLERVGRPLLARLVDDLRLTGHLGVLHGAETLYLVKEQARYGPSLVTDAGVRLPAQLTASGRAIMARLPRGQVRALFPSAEAFVDRTGRGPRTPGELRRMLDEERVRGWSEEDGFVTEGVASVAAAAVGREGRPVAAFSVSFGTGEVPAGSARAGVARMVRVAADQLTRRLGGTPR</sequence>
<gene>
    <name evidence="6" type="ORF">BIV57_17360</name>
</gene>
<dbReference type="SUPFAM" id="SSF55781">
    <property type="entry name" value="GAF domain-like"/>
    <property type="match status" value="1"/>
</dbReference>
<evidence type="ECO:0000313" key="6">
    <source>
        <dbReference type="EMBL" id="OIV36223.1"/>
    </source>
</evidence>
<feature type="domain" description="HTH iclR-type" evidence="4">
    <location>
        <begin position="4"/>
        <end position="66"/>
    </location>
</feature>
<keyword evidence="2" id="KW-0238">DNA-binding</keyword>
<organism evidence="6 7">
    <name type="scientific">Mangrovactinospora gilvigrisea</name>
    <dbReference type="NCBI Taxonomy" id="1428644"/>
    <lineage>
        <taxon>Bacteria</taxon>
        <taxon>Bacillati</taxon>
        <taxon>Actinomycetota</taxon>
        <taxon>Actinomycetes</taxon>
        <taxon>Kitasatosporales</taxon>
        <taxon>Streptomycetaceae</taxon>
        <taxon>Mangrovactinospora</taxon>
    </lineage>
</organism>
<keyword evidence="1" id="KW-0805">Transcription regulation</keyword>
<dbReference type="Pfam" id="PF01614">
    <property type="entry name" value="IclR_C"/>
    <property type="match status" value="1"/>
</dbReference>
<dbReference type="InterPro" id="IPR036388">
    <property type="entry name" value="WH-like_DNA-bd_sf"/>
</dbReference>
<dbReference type="RefSeq" id="WP_071657809.1">
    <property type="nucleotide sequence ID" value="NZ_MLCF01000106.1"/>
</dbReference>
<dbReference type="GO" id="GO:0003700">
    <property type="term" value="F:DNA-binding transcription factor activity"/>
    <property type="evidence" value="ECO:0007669"/>
    <property type="project" value="TreeGrafter"/>
</dbReference>
<dbReference type="PROSITE" id="PS51078">
    <property type="entry name" value="ICLR_ED"/>
    <property type="match status" value="1"/>
</dbReference>
<feature type="domain" description="IclR-ED" evidence="5">
    <location>
        <begin position="67"/>
        <end position="252"/>
    </location>
</feature>
<dbReference type="STRING" id="1428644.BIV57_17360"/>